<keyword evidence="7 16" id="KW-0812">Transmembrane</keyword>
<evidence type="ECO:0000256" key="12">
    <source>
        <dbReference type="ARBA" id="ARBA00023306"/>
    </source>
</evidence>
<keyword evidence="18" id="KW-1185">Reference proteome</keyword>
<evidence type="ECO:0000256" key="1">
    <source>
        <dbReference type="ARBA" id="ARBA00004651"/>
    </source>
</evidence>
<dbReference type="EC" id="2.4.99.28" evidence="16"/>
<dbReference type="GO" id="GO:0008955">
    <property type="term" value="F:peptidoglycan glycosyltransferase activity"/>
    <property type="evidence" value="ECO:0007669"/>
    <property type="project" value="UniProtKB-UniRule"/>
</dbReference>
<evidence type="ECO:0000256" key="3">
    <source>
        <dbReference type="ARBA" id="ARBA00022475"/>
    </source>
</evidence>
<evidence type="ECO:0000256" key="2">
    <source>
        <dbReference type="ARBA" id="ARBA00004752"/>
    </source>
</evidence>
<proteinExistence type="inferred from homology"/>
<dbReference type="GO" id="GO:0043093">
    <property type="term" value="P:FtsZ-dependent cytokinesis"/>
    <property type="evidence" value="ECO:0007669"/>
    <property type="project" value="UniProtKB-UniRule"/>
</dbReference>
<dbReference type="GO" id="GO:0015648">
    <property type="term" value="F:lipid-linked peptidoglycan transporter activity"/>
    <property type="evidence" value="ECO:0007669"/>
    <property type="project" value="TreeGrafter"/>
</dbReference>
<dbReference type="GO" id="GO:0071555">
    <property type="term" value="P:cell wall organization"/>
    <property type="evidence" value="ECO:0007669"/>
    <property type="project" value="UniProtKB-KW"/>
</dbReference>
<dbReference type="PANTHER" id="PTHR30474">
    <property type="entry name" value="CELL CYCLE PROTEIN"/>
    <property type="match status" value="1"/>
</dbReference>
<keyword evidence="6 16" id="KW-0808">Transferase</keyword>
<keyword evidence="11 16" id="KW-0472">Membrane</keyword>
<evidence type="ECO:0000256" key="4">
    <source>
        <dbReference type="ARBA" id="ARBA00022618"/>
    </source>
</evidence>
<evidence type="ECO:0000256" key="16">
    <source>
        <dbReference type="HAMAP-Rule" id="MF_00913"/>
    </source>
</evidence>
<evidence type="ECO:0000256" key="11">
    <source>
        <dbReference type="ARBA" id="ARBA00023136"/>
    </source>
</evidence>
<evidence type="ECO:0000256" key="6">
    <source>
        <dbReference type="ARBA" id="ARBA00022679"/>
    </source>
</evidence>
<dbReference type="InterPro" id="IPR013437">
    <property type="entry name" value="FtsW"/>
</dbReference>
<protein>
    <recommendedName>
        <fullName evidence="16">Probable peptidoglycan glycosyltransferase FtsW</fullName>
        <shortName evidence="16">PGT</shortName>
        <ecNumber evidence="16">2.4.99.28</ecNumber>
    </recommendedName>
    <alternativeName>
        <fullName evidence="16">Cell division protein FtsW</fullName>
    </alternativeName>
    <alternativeName>
        <fullName evidence="16">Cell wall polymerase</fullName>
    </alternativeName>
    <alternativeName>
        <fullName evidence="16">Peptidoglycan polymerase</fullName>
        <shortName evidence="16">PG polymerase</shortName>
    </alternativeName>
</protein>
<dbReference type="PROSITE" id="PS00428">
    <property type="entry name" value="FTSW_RODA_SPOVE"/>
    <property type="match status" value="1"/>
</dbReference>
<keyword evidence="5 16" id="KW-0328">Glycosyltransferase</keyword>
<dbReference type="UniPathway" id="UPA00219"/>
<evidence type="ECO:0000256" key="10">
    <source>
        <dbReference type="ARBA" id="ARBA00022989"/>
    </source>
</evidence>
<comment type="pathway">
    <text evidence="2 16">Cell wall biogenesis; peptidoglycan biosynthesis.</text>
</comment>
<evidence type="ECO:0000256" key="15">
    <source>
        <dbReference type="ARBA" id="ARBA00049902"/>
    </source>
</evidence>
<name>A0A380MYX6_9GAMM</name>
<comment type="catalytic activity">
    <reaction evidence="15 16">
        <text>[GlcNAc-(1-&gt;4)-Mur2Ac(oyl-L-Ala-gamma-D-Glu-L-Lys-D-Ala-D-Ala)](n)-di-trans,octa-cis-undecaprenyl diphosphate + beta-D-GlcNAc-(1-&gt;4)-Mur2Ac(oyl-L-Ala-gamma-D-Glu-L-Lys-D-Ala-D-Ala)-di-trans,octa-cis-undecaprenyl diphosphate = [GlcNAc-(1-&gt;4)-Mur2Ac(oyl-L-Ala-gamma-D-Glu-L-Lys-D-Ala-D-Ala)](n+1)-di-trans,octa-cis-undecaprenyl diphosphate + di-trans,octa-cis-undecaprenyl diphosphate + H(+)</text>
        <dbReference type="Rhea" id="RHEA:23708"/>
        <dbReference type="Rhea" id="RHEA-COMP:9602"/>
        <dbReference type="Rhea" id="RHEA-COMP:9603"/>
        <dbReference type="ChEBI" id="CHEBI:15378"/>
        <dbReference type="ChEBI" id="CHEBI:58405"/>
        <dbReference type="ChEBI" id="CHEBI:60033"/>
        <dbReference type="ChEBI" id="CHEBI:78435"/>
        <dbReference type="EC" id="2.4.99.28"/>
    </reaction>
</comment>
<keyword evidence="12 16" id="KW-0131">Cell cycle</keyword>
<dbReference type="AlphaFoldDB" id="A0A380MYX6"/>
<comment type="subcellular location">
    <subcellularLocation>
        <location evidence="16">Cell inner membrane</location>
        <topology evidence="16">Multi-pass membrane protein</topology>
    </subcellularLocation>
    <subcellularLocation>
        <location evidence="1">Cell membrane</location>
        <topology evidence="1">Multi-pass membrane protein</topology>
    </subcellularLocation>
    <text evidence="16">Localizes to the division septum.</text>
</comment>
<dbReference type="Proteomes" id="UP000254601">
    <property type="component" value="Unassembled WGS sequence"/>
</dbReference>
<feature type="transmembrane region" description="Helical" evidence="16">
    <location>
        <begin position="133"/>
        <end position="152"/>
    </location>
</feature>
<dbReference type="OrthoDB" id="9768187at2"/>
<dbReference type="RefSeq" id="WP_084601727.1">
    <property type="nucleotide sequence ID" value="NZ_LWHB01000119.1"/>
</dbReference>
<reference evidence="17 18" key="1">
    <citation type="submission" date="2018-06" db="EMBL/GenBank/DDBJ databases">
        <authorList>
            <consortium name="Pathogen Informatics"/>
            <person name="Doyle S."/>
        </authorList>
    </citation>
    <scope>NUCLEOTIDE SEQUENCE [LARGE SCALE GENOMIC DNA]</scope>
    <source>
        <strain evidence="17 18">NCTC13337</strain>
    </source>
</reference>
<dbReference type="GO" id="GO:0009252">
    <property type="term" value="P:peptidoglycan biosynthetic process"/>
    <property type="evidence" value="ECO:0007669"/>
    <property type="project" value="UniProtKB-UniRule"/>
</dbReference>
<keyword evidence="10 16" id="KW-1133">Transmembrane helix</keyword>
<feature type="transmembrane region" description="Helical" evidence="16">
    <location>
        <begin position="74"/>
        <end position="95"/>
    </location>
</feature>
<evidence type="ECO:0000256" key="9">
    <source>
        <dbReference type="ARBA" id="ARBA00022984"/>
    </source>
</evidence>
<feature type="transmembrane region" description="Helical" evidence="16">
    <location>
        <begin position="287"/>
        <end position="311"/>
    </location>
</feature>
<feature type="transmembrane region" description="Helical" evidence="16">
    <location>
        <begin position="211"/>
        <end position="231"/>
    </location>
</feature>
<feature type="transmembrane region" description="Helical" evidence="16">
    <location>
        <begin position="102"/>
        <end position="121"/>
    </location>
</feature>
<dbReference type="EMBL" id="UHIC01000001">
    <property type="protein sequence ID" value="SUO97236.1"/>
    <property type="molecule type" value="Genomic_DNA"/>
</dbReference>
<evidence type="ECO:0000256" key="5">
    <source>
        <dbReference type="ARBA" id="ARBA00022676"/>
    </source>
</evidence>
<dbReference type="GO" id="GO:0005886">
    <property type="term" value="C:plasma membrane"/>
    <property type="evidence" value="ECO:0007669"/>
    <property type="project" value="UniProtKB-SubCell"/>
</dbReference>
<feature type="transmembrane region" description="Helical" evidence="16">
    <location>
        <begin position="164"/>
        <end position="181"/>
    </location>
</feature>
<dbReference type="GO" id="GO:0008360">
    <property type="term" value="P:regulation of cell shape"/>
    <property type="evidence" value="ECO:0007669"/>
    <property type="project" value="UniProtKB-KW"/>
</dbReference>
<evidence type="ECO:0000313" key="18">
    <source>
        <dbReference type="Proteomes" id="UP000254601"/>
    </source>
</evidence>
<keyword evidence="8 16" id="KW-0133">Cell shape</keyword>
<feature type="transmembrane region" description="Helical" evidence="16">
    <location>
        <begin position="332"/>
        <end position="353"/>
    </location>
</feature>
<keyword evidence="3 16" id="KW-1003">Cell membrane</keyword>
<dbReference type="NCBIfam" id="TIGR02614">
    <property type="entry name" value="ftsW"/>
    <property type="match status" value="1"/>
</dbReference>
<dbReference type="Pfam" id="PF01098">
    <property type="entry name" value="FTSW_RODA_SPOVE"/>
    <property type="match status" value="1"/>
</dbReference>
<keyword evidence="13 16" id="KW-0961">Cell wall biogenesis/degradation</keyword>
<keyword evidence="9 16" id="KW-0573">Peptidoglycan synthesis</keyword>
<dbReference type="InterPro" id="IPR001182">
    <property type="entry name" value="FtsW/RodA"/>
</dbReference>
<organism evidence="17 18">
    <name type="scientific">Suttonella ornithocola</name>
    <dbReference type="NCBI Taxonomy" id="279832"/>
    <lineage>
        <taxon>Bacteria</taxon>
        <taxon>Pseudomonadati</taxon>
        <taxon>Pseudomonadota</taxon>
        <taxon>Gammaproteobacteria</taxon>
        <taxon>Cardiobacteriales</taxon>
        <taxon>Cardiobacteriaceae</taxon>
        <taxon>Suttonella</taxon>
    </lineage>
</organism>
<keyword evidence="16" id="KW-0997">Cell inner membrane</keyword>
<feature type="transmembrane region" description="Helical" evidence="16">
    <location>
        <begin position="187"/>
        <end position="204"/>
    </location>
</feature>
<evidence type="ECO:0000256" key="13">
    <source>
        <dbReference type="ARBA" id="ARBA00023316"/>
    </source>
</evidence>
<dbReference type="InterPro" id="IPR018365">
    <property type="entry name" value="Cell_cycle_FtsW-rel_CS"/>
</dbReference>
<comment type="function">
    <text evidence="16">Peptidoglycan polymerase that is essential for cell division.</text>
</comment>
<dbReference type="GO" id="GO:0032153">
    <property type="term" value="C:cell division site"/>
    <property type="evidence" value="ECO:0007669"/>
    <property type="project" value="UniProtKB-UniRule"/>
</dbReference>
<accession>A0A380MYX6</accession>
<evidence type="ECO:0000256" key="14">
    <source>
        <dbReference type="ARBA" id="ARBA00038053"/>
    </source>
</evidence>
<gene>
    <name evidence="16 17" type="primary">ftsW</name>
    <name evidence="17" type="ORF">NCTC13337_02291</name>
</gene>
<comment type="similarity">
    <text evidence="14 16">Belongs to the SEDS family. FtsW subfamily.</text>
</comment>
<evidence type="ECO:0000256" key="8">
    <source>
        <dbReference type="ARBA" id="ARBA00022960"/>
    </source>
</evidence>
<feature type="transmembrane region" description="Helical" evidence="16">
    <location>
        <begin position="33"/>
        <end position="54"/>
    </location>
</feature>
<dbReference type="HAMAP" id="MF_00913">
    <property type="entry name" value="PGT_FtsW_proteobact"/>
    <property type="match status" value="1"/>
</dbReference>
<evidence type="ECO:0000313" key="17">
    <source>
        <dbReference type="EMBL" id="SUO97236.1"/>
    </source>
</evidence>
<keyword evidence="4 16" id="KW-0132">Cell division</keyword>
<feature type="transmembrane region" description="Helical" evidence="16">
    <location>
        <begin position="365"/>
        <end position="386"/>
    </location>
</feature>
<evidence type="ECO:0000256" key="7">
    <source>
        <dbReference type="ARBA" id="ARBA00022692"/>
    </source>
</evidence>
<dbReference type="PANTHER" id="PTHR30474:SF2">
    <property type="entry name" value="PEPTIDOGLYCAN GLYCOSYLTRANSFERASE FTSW-RELATED"/>
    <property type="match status" value="1"/>
</dbReference>
<sequence>MSVNTRIKDPVADFHRSQAKHVTRWHNVSFPDIWLLFALMTLVTIGMVMVTSASTPIALQSGAEKLYFVKRQGIFYGVSFICAYIAFSQPVNTFFKHADKILILSIIMLFLVFMPGIGYAANGAHRWLNLGPIKLQSGEVAKLAVILYAAAFLTKNRIKLEHSWTPVFLLLLVGAAFSALLLKQPDFGTTAVILTTLLGMMFLAGIPLGRFLVLGAVAVTAMGFILVAAPYRVKRLIMFLDPFKYQYDEGYQLANSLVAIGRGGIHGVGLGDSVFKHQFVPEAHTDFIFSIIAEELGLIGSLIVMSIYTLLIWRAFMIGQLADRVRKRFHAYVAYGIGLWIGIQTLINMGVVTGVLPTKGLTLPLISYGGSSLMITGIALGILARVDGEARFQAKREGIL</sequence>